<dbReference type="Pfam" id="PF08242">
    <property type="entry name" value="Methyltransf_12"/>
    <property type="match status" value="1"/>
</dbReference>
<feature type="domain" description="Methyltransferase type 12" evidence="1">
    <location>
        <begin position="50"/>
        <end position="145"/>
    </location>
</feature>
<keyword evidence="3" id="KW-1185">Reference proteome</keyword>
<dbReference type="EMBL" id="JTFC01000041">
    <property type="protein sequence ID" value="RUS53110.1"/>
    <property type="molecule type" value="Genomic_DNA"/>
</dbReference>
<accession>A0A433RQV9</accession>
<reference evidence="2 3" key="1">
    <citation type="submission" date="2014-11" db="EMBL/GenBank/DDBJ databases">
        <title>Genome sequence and analysis of novel Kurthia sp.</title>
        <authorList>
            <person name="Lawson J.N."/>
            <person name="Gonzalez J.E."/>
            <person name="Rinauldi L."/>
            <person name="Xuan Z."/>
            <person name="Firman A."/>
            <person name="Shaddox L."/>
            <person name="Trudeau A."/>
            <person name="Shah S."/>
            <person name="Reiman D."/>
        </authorList>
    </citation>
    <scope>NUCLEOTIDE SEQUENCE [LARGE SCALE GENOMIC DNA]</scope>
    <source>
        <strain evidence="2 3">3B1D</strain>
    </source>
</reference>
<dbReference type="SUPFAM" id="SSF53335">
    <property type="entry name" value="S-adenosyl-L-methionine-dependent methyltransferases"/>
    <property type="match status" value="1"/>
</dbReference>
<dbReference type="InterPro" id="IPR013217">
    <property type="entry name" value="Methyltransf_12"/>
</dbReference>
<evidence type="ECO:0000313" key="2">
    <source>
        <dbReference type="EMBL" id="RUS53110.1"/>
    </source>
</evidence>
<dbReference type="PANTHER" id="PTHR43861">
    <property type="entry name" value="TRANS-ACONITATE 2-METHYLTRANSFERASE-RELATED"/>
    <property type="match status" value="1"/>
</dbReference>
<proteinExistence type="predicted"/>
<dbReference type="Gene3D" id="3.40.50.150">
    <property type="entry name" value="Vaccinia Virus protein VP39"/>
    <property type="match status" value="1"/>
</dbReference>
<organism evidence="2 3">
    <name type="scientific">Candidatus Kurthia intestinigallinarum</name>
    <dbReference type="NCBI Taxonomy" id="1562256"/>
    <lineage>
        <taxon>Bacteria</taxon>
        <taxon>Bacillati</taxon>
        <taxon>Bacillota</taxon>
        <taxon>Bacilli</taxon>
        <taxon>Bacillales</taxon>
        <taxon>Caryophanaceae</taxon>
        <taxon>Kurthia</taxon>
    </lineage>
</organism>
<name>A0A433RQV9_9BACL</name>
<sequence length="230" mass="25766">MTNPFQWEHPKAMDYNDTIRRRIIGYDLIFELMKDLIDASIEQPEHITIVGAGGGQELSTLLPLLPAAHFKAIDPSSTMLALAEQRLVAEELSGDVAYIEEELIAVKLEPADLVTCHLVLHFLPTVALKKALLHEIAMHVKVGGTVYLSSINGDLEDAAFQQTLTAWGKAMIRNGVKEHQWQAFRASFGDTLMPISTTELLKLCDEVGLQIRHAYFRAYHIEAFCLERVK</sequence>
<gene>
    <name evidence="2" type="ORF">QI30_16320</name>
</gene>
<evidence type="ECO:0000313" key="3">
    <source>
        <dbReference type="Proteomes" id="UP000288623"/>
    </source>
</evidence>
<evidence type="ECO:0000259" key="1">
    <source>
        <dbReference type="Pfam" id="PF08242"/>
    </source>
</evidence>
<dbReference type="AlphaFoldDB" id="A0A433RQV9"/>
<protein>
    <recommendedName>
        <fullName evidence="1">Methyltransferase type 12 domain-containing protein</fullName>
    </recommendedName>
</protein>
<dbReference type="InterPro" id="IPR029063">
    <property type="entry name" value="SAM-dependent_MTases_sf"/>
</dbReference>
<dbReference type="Proteomes" id="UP000288623">
    <property type="component" value="Unassembled WGS sequence"/>
</dbReference>
<dbReference type="RefSeq" id="WP_158621055.1">
    <property type="nucleotide sequence ID" value="NZ_JTFC01000041.1"/>
</dbReference>
<dbReference type="OrthoDB" id="213472at2"/>
<comment type="caution">
    <text evidence="2">The sequence shown here is derived from an EMBL/GenBank/DDBJ whole genome shotgun (WGS) entry which is preliminary data.</text>
</comment>